<organism evidence="1">
    <name type="scientific">Anguilla anguilla</name>
    <name type="common">European freshwater eel</name>
    <name type="synonym">Muraena anguilla</name>
    <dbReference type="NCBI Taxonomy" id="7936"/>
    <lineage>
        <taxon>Eukaryota</taxon>
        <taxon>Metazoa</taxon>
        <taxon>Chordata</taxon>
        <taxon>Craniata</taxon>
        <taxon>Vertebrata</taxon>
        <taxon>Euteleostomi</taxon>
        <taxon>Actinopterygii</taxon>
        <taxon>Neopterygii</taxon>
        <taxon>Teleostei</taxon>
        <taxon>Anguilliformes</taxon>
        <taxon>Anguillidae</taxon>
        <taxon>Anguilla</taxon>
    </lineage>
</organism>
<accession>A0A0E9P5C7</accession>
<evidence type="ECO:0000313" key="1">
    <source>
        <dbReference type="EMBL" id="JAG99660.1"/>
    </source>
</evidence>
<dbReference type="EMBL" id="GBXM01108916">
    <property type="protein sequence ID" value="JAG99660.1"/>
    <property type="molecule type" value="Transcribed_RNA"/>
</dbReference>
<reference evidence="1" key="1">
    <citation type="submission" date="2014-11" db="EMBL/GenBank/DDBJ databases">
        <authorList>
            <person name="Amaro Gonzalez C."/>
        </authorList>
    </citation>
    <scope>NUCLEOTIDE SEQUENCE</scope>
</reference>
<protein>
    <submittedName>
        <fullName evidence="1">Uncharacterized protein</fullName>
    </submittedName>
</protein>
<name>A0A0E9P5C7_ANGAN</name>
<dbReference type="AlphaFoldDB" id="A0A0E9P5C7"/>
<proteinExistence type="predicted"/>
<sequence>MKELAWYRSFLPITIGPTGREKDCSSHFNKLLEIC</sequence>
<reference evidence="1" key="2">
    <citation type="journal article" date="2015" name="Fish Shellfish Immunol.">
        <title>Early steps in the European eel (Anguilla anguilla)-Vibrio vulnificus interaction in the gills: Role of the RtxA13 toxin.</title>
        <authorList>
            <person name="Callol A."/>
            <person name="Pajuelo D."/>
            <person name="Ebbesson L."/>
            <person name="Teles M."/>
            <person name="MacKenzie S."/>
            <person name="Amaro C."/>
        </authorList>
    </citation>
    <scope>NUCLEOTIDE SEQUENCE</scope>
</reference>